<comment type="domain">
    <text evidence="4">A Gly-cisPro motif from one monomer fits into the active site of the other monomer to allow specific chiral rejection of L-amino acids.</text>
</comment>
<dbReference type="Gene3D" id="3.50.80.10">
    <property type="entry name" value="D-tyrosyl-tRNA(Tyr) deacylase"/>
    <property type="match status" value="1"/>
</dbReference>
<feature type="short sequence motif" description="Gly-cisPro motif, important for rejection of L-amino acids" evidence="4">
    <location>
        <begin position="137"/>
        <end position="138"/>
    </location>
</feature>
<dbReference type="CDD" id="cd00563">
    <property type="entry name" value="Dtyr_deacylase"/>
    <property type="match status" value="1"/>
</dbReference>
<protein>
    <recommendedName>
        <fullName evidence="4">D-aminoacyl-tRNA deacylase</fullName>
        <shortName evidence="4">DTD</shortName>
        <ecNumber evidence="4">3.1.1.96</ecNumber>
    </recommendedName>
    <alternativeName>
        <fullName evidence="4">Gly-tRNA(Ala) deacylase</fullName>
        <ecNumber evidence="4">3.1.1.-</ecNumber>
    </alternativeName>
</protein>
<reference evidence="6" key="1">
    <citation type="journal article" date="2019" name="Int. J. Syst. Evol. Microbiol.">
        <title>The Global Catalogue of Microorganisms (GCM) 10K type strain sequencing project: providing services to taxonomists for standard genome sequencing and annotation.</title>
        <authorList>
            <consortium name="The Broad Institute Genomics Platform"/>
            <consortium name="The Broad Institute Genome Sequencing Center for Infectious Disease"/>
            <person name="Wu L."/>
            <person name="Ma J."/>
        </authorList>
    </citation>
    <scope>NUCLEOTIDE SEQUENCE [LARGE SCALE GENOMIC DNA]</scope>
    <source>
        <strain evidence="6">JCM 1417</strain>
    </source>
</reference>
<comment type="caution">
    <text evidence="5">The sequence shown here is derived from an EMBL/GenBank/DDBJ whole genome shotgun (WGS) entry which is preliminary data.</text>
</comment>
<dbReference type="EMBL" id="BAAACI010000001">
    <property type="protein sequence ID" value="GAA0769543.1"/>
    <property type="molecule type" value="Genomic_DNA"/>
</dbReference>
<gene>
    <name evidence="4 5" type="primary">dtd</name>
    <name evidence="5" type="ORF">GCM10008908_11240</name>
</gene>
<keyword evidence="4" id="KW-0694">RNA-binding</keyword>
<organism evidence="5 6">
    <name type="scientific">Clostridium subterminale</name>
    <dbReference type="NCBI Taxonomy" id="1550"/>
    <lineage>
        <taxon>Bacteria</taxon>
        <taxon>Bacillati</taxon>
        <taxon>Bacillota</taxon>
        <taxon>Clostridia</taxon>
        <taxon>Eubacteriales</taxon>
        <taxon>Clostridiaceae</taxon>
        <taxon>Clostridium</taxon>
    </lineage>
</organism>
<dbReference type="EC" id="3.1.1.96" evidence="4"/>
<keyword evidence="2 4" id="KW-0820">tRNA-binding</keyword>
<keyword evidence="4" id="KW-0963">Cytoplasm</keyword>
<evidence type="ECO:0000256" key="3">
    <source>
        <dbReference type="ARBA" id="ARBA00022801"/>
    </source>
</evidence>
<comment type="similarity">
    <text evidence="1 4">Belongs to the DTD family.</text>
</comment>
<comment type="subunit">
    <text evidence="4">Homodimer.</text>
</comment>
<evidence type="ECO:0000313" key="5">
    <source>
        <dbReference type="EMBL" id="GAA0769543.1"/>
    </source>
</evidence>
<evidence type="ECO:0000256" key="2">
    <source>
        <dbReference type="ARBA" id="ARBA00022555"/>
    </source>
</evidence>
<dbReference type="Proteomes" id="UP001501047">
    <property type="component" value="Unassembled WGS sequence"/>
</dbReference>
<evidence type="ECO:0000313" key="6">
    <source>
        <dbReference type="Proteomes" id="UP001501047"/>
    </source>
</evidence>
<dbReference type="InterPro" id="IPR023509">
    <property type="entry name" value="DTD-like_sf"/>
</dbReference>
<keyword evidence="3 4" id="KW-0378">Hydrolase</keyword>
<sequence>MRAVVQRVKSSKVEVDNKVISEIGKGINLLVGISKEDTKEDIDYIVRKVLGMRIFEDENERMNFSLQDIGGELLLISQFTLYGDCRKGKRPDFMKAQGGDAARALYNELVETFKKEIPNLQTGEFGADMKVEIINDGPVTLLLESKKEF</sequence>
<name>A0ABP3VYB1_CLOSU</name>
<dbReference type="EC" id="3.1.1.-" evidence="4"/>
<accession>A0ABP3VYB1</accession>
<dbReference type="NCBIfam" id="TIGR00256">
    <property type="entry name" value="D-aminoacyl-tRNA deacylase"/>
    <property type="match status" value="1"/>
</dbReference>
<dbReference type="PANTHER" id="PTHR10472:SF5">
    <property type="entry name" value="D-AMINOACYL-TRNA DEACYLASE 1"/>
    <property type="match status" value="1"/>
</dbReference>
<dbReference type="HAMAP" id="MF_00518">
    <property type="entry name" value="Deacylase_Dtd"/>
    <property type="match status" value="1"/>
</dbReference>
<comment type="catalytic activity">
    <reaction evidence="4">
        <text>a D-aminoacyl-tRNA + H2O = a tRNA + a D-alpha-amino acid + H(+)</text>
        <dbReference type="Rhea" id="RHEA:13953"/>
        <dbReference type="Rhea" id="RHEA-COMP:10123"/>
        <dbReference type="Rhea" id="RHEA-COMP:10124"/>
        <dbReference type="ChEBI" id="CHEBI:15377"/>
        <dbReference type="ChEBI" id="CHEBI:15378"/>
        <dbReference type="ChEBI" id="CHEBI:59871"/>
        <dbReference type="ChEBI" id="CHEBI:78442"/>
        <dbReference type="ChEBI" id="CHEBI:79333"/>
        <dbReference type="EC" id="3.1.1.96"/>
    </reaction>
</comment>
<dbReference type="PANTHER" id="PTHR10472">
    <property type="entry name" value="D-TYROSYL-TRNA TYR DEACYLASE"/>
    <property type="match status" value="1"/>
</dbReference>
<comment type="subcellular location">
    <subcellularLocation>
        <location evidence="4">Cytoplasm</location>
    </subcellularLocation>
</comment>
<evidence type="ECO:0000256" key="1">
    <source>
        <dbReference type="ARBA" id="ARBA00009673"/>
    </source>
</evidence>
<dbReference type="InterPro" id="IPR003732">
    <property type="entry name" value="Daa-tRNA_deacyls_DTD"/>
</dbReference>
<evidence type="ECO:0000256" key="4">
    <source>
        <dbReference type="HAMAP-Rule" id="MF_00518"/>
    </source>
</evidence>
<dbReference type="RefSeq" id="WP_343824411.1">
    <property type="nucleotide sequence ID" value="NZ_BAAACI010000001.1"/>
</dbReference>
<comment type="catalytic activity">
    <reaction evidence="4">
        <text>glycyl-tRNA(Ala) + H2O = tRNA(Ala) + glycine + H(+)</text>
        <dbReference type="Rhea" id="RHEA:53744"/>
        <dbReference type="Rhea" id="RHEA-COMP:9657"/>
        <dbReference type="Rhea" id="RHEA-COMP:13640"/>
        <dbReference type="ChEBI" id="CHEBI:15377"/>
        <dbReference type="ChEBI" id="CHEBI:15378"/>
        <dbReference type="ChEBI" id="CHEBI:57305"/>
        <dbReference type="ChEBI" id="CHEBI:78442"/>
        <dbReference type="ChEBI" id="CHEBI:78522"/>
    </reaction>
</comment>
<proteinExistence type="inferred from homology"/>
<dbReference type="SUPFAM" id="SSF69500">
    <property type="entry name" value="DTD-like"/>
    <property type="match status" value="1"/>
</dbReference>
<keyword evidence="6" id="KW-1185">Reference proteome</keyword>
<dbReference type="Pfam" id="PF02580">
    <property type="entry name" value="Tyr_Deacylase"/>
    <property type="match status" value="1"/>
</dbReference>
<comment type="function">
    <text evidence="4">An aminoacyl-tRNA editing enzyme that deacylates mischarged D-aminoacyl-tRNAs. Also deacylates mischarged glycyl-tRNA(Ala), protecting cells against glycine mischarging by AlaRS. Acts via tRNA-based rather than protein-based catalysis; rejects L-amino acids rather than detecting D-amino acids in the active site. By recycling D-aminoacyl-tRNA to D-amino acids and free tRNA molecules, this enzyme counteracts the toxicity associated with the formation of D-aminoacyl-tRNA entities in vivo and helps enforce protein L-homochirality.</text>
</comment>